<reference evidence="1 2" key="1">
    <citation type="submission" date="2021-07" db="EMBL/GenBank/DDBJ databases">
        <title>Flavobacterium WSW3-B6 sp.nov, isolated from seaweed.</title>
        <authorList>
            <person name="Muhammad N."/>
            <person name="Ho H."/>
            <person name="Lee Y.-J."/>
            <person name="Nguyen T."/>
            <person name="Ho J."/>
            <person name="Kim S.-G."/>
        </authorList>
    </citation>
    <scope>NUCLEOTIDE SEQUENCE [LARGE SCALE GENOMIC DNA]</scope>
    <source>
        <strain evidence="1 2">WSW3-B6</strain>
    </source>
</reference>
<proteinExistence type="predicted"/>
<evidence type="ECO:0000313" key="1">
    <source>
        <dbReference type="EMBL" id="QYJ68121.1"/>
    </source>
</evidence>
<sequence>MKALVGIVIILFLSFLAAPTVISLLDDGNDVSITYSLNEEEVDNELQEIEADLNTFMFCFLPPIKELDKITINELQKHKNVFGAIFYTPPELIAIA</sequence>
<evidence type="ECO:0000313" key="2">
    <source>
        <dbReference type="Proteomes" id="UP000825381"/>
    </source>
</evidence>
<dbReference type="RefSeq" id="WP_220640465.1">
    <property type="nucleotide sequence ID" value="NZ_CP080429.1"/>
</dbReference>
<protein>
    <submittedName>
        <fullName evidence="1">Uncharacterized protein</fullName>
    </submittedName>
</protein>
<accession>A0ABX8VAQ8</accession>
<dbReference type="EMBL" id="CP080429">
    <property type="protein sequence ID" value="QYJ68121.1"/>
    <property type="molecule type" value="Genomic_DNA"/>
</dbReference>
<keyword evidence="2" id="KW-1185">Reference proteome</keyword>
<dbReference type="Proteomes" id="UP000825381">
    <property type="component" value="Chromosome"/>
</dbReference>
<gene>
    <name evidence="1" type="ORF">K1I41_11415</name>
</gene>
<organism evidence="1 2">
    <name type="scientific">Flavobacterium litorale</name>
    <dbReference type="NCBI Taxonomy" id="2856519"/>
    <lineage>
        <taxon>Bacteria</taxon>
        <taxon>Pseudomonadati</taxon>
        <taxon>Bacteroidota</taxon>
        <taxon>Flavobacteriia</taxon>
        <taxon>Flavobacteriales</taxon>
        <taxon>Flavobacteriaceae</taxon>
        <taxon>Flavobacterium</taxon>
    </lineage>
</organism>
<name>A0ABX8VAQ8_9FLAO</name>